<dbReference type="PROSITE" id="PS50234">
    <property type="entry name" value="VWFA"/>
    <property type="match status" value="1"/>
</dbReference>
<keyword evidence="4" id="KW-1185">Reference proteome</keyword>
<dbReference type="RefSeq" id="WP_263747365.1">
    <property type="nucleotide sequence ID" value="NZ_JAOWRF010000280.1"/>
</dbReference>
<feature type="compositionally biased region" description="Low complexity" evidence="1">
    <location>
        <begin position="7"/>
        <end position="20"/>
    </location>
</feature>
<feature type="region of interest" description="Disordered" evidence="1">
    <location>
        <begin position="1"/>
        <end position="20"/>
    </location>
</feature>
<evidence type="ECO:0000313" key="4">
    <source>
        <dbReference type="Proteomes" id="UP001526143"/>
    </source>
</evidence>
<gene>
    <name evidence="3" type="ORF">OGM63_19735</name>
</gene>
<dbReference type="EMBL" id="JAOWRF010000280">
    <property type="protein sequence ID" value="MCV3215716.1"/>
    <property type="molecule type" value="Genomic_DNA"/>
</dbReference>
<name>A0ABT3B2W4_9CYAN</name>
<evidence type="ECO:0000313" key="3">
    <source>
        <dbReference type="EMBL" id="MCV3215716.1"/>
    </source>
</evidence>
<comment type="caution">
    <text evidence="3">The sequence shown here is derived from an EMBL/GenBank/DDBJ whole genome shotgun (WGS) entry which is preliminary data.</text>
</comment>
<dbReference type="InterPro" id="IPR002035">
    <property type="entry name" value="VWF_A"/>
</dbReference>
<organism evidence="3 4">
    <name type="scientific">Plectonema radiosum NIES-515</name>
    <dbReference type="NCBI Taxonomy" id="2986073"/>
    <lineage>
        <taxon>Bacteria</taxon>
        <taxon>Bacillati</taxon>
        <taxon>Cyanobacteriota</taxon>
        <taxon>Cyanophyceae</taxon>
        <taxon>Oscillatoriophycideae</taxon>
        <taxon>Oscillatoriales</taxon>
        <taxon>Microcoleaceae</taxon>
        <taxon>Plectonema</taxon>
    </lineage>
</organism>
<dbReference type="Proteomes" id="UP001526143">
    <property type="component" value="Unassembled WGS sequence"/>
</dbReference>
<proteinExistence type="predicted"/>
<dbReference type="Gene3D" id="3.40.50.410">
    <property type="entry name" value="von Willebrand factor, type A domain"/>
    <property type="match status" value="1"/>
</dbReference>
<protein>
    <submittedName>
        <fullName evidence="3">VWA domain-containing protein</fullName>
    </submittedName>
</protein>
<dbReference type="CDD" id="cd00198">
    <property type="entry name" value="vWFA"/>
    <property type="match status" value="1"/>
</dbReference>
<evidence type="ECO:0000256" key="1">
    <source>
        <dbReference type="SAM" id="MobiDB-lite"/>
    </source>
</evidence>
<dbReference type="SUPFAM" id="SSF53300">
    <property type="entry name" value="vWA-like"/>
    <property type="match status" value="1"/>
</dbReference>
<feature type="domain" description="VWFA" evidence="2">
    <location>
        <begin position="61"/>
        <end position="254"/>
    </location>
</feature>
<dbReference type="InterPro" id="IPR036465">
    <property type="entry name" value="vWFA_dom_sf"/>
</dbReference>
<reference evidence="3 4" key="1">
    <citation type="submission" date="2022-10" db="EMBL/GenBank/DDBJ databases">
        <title>Identification of biosynthetic pathway for the production of the potent trypsin inhibitor radiosumin.</title>
        <authorList>
            <person name="Fewer D.P."/>
            <person name="Delbaje E."/>
            <person name="Ouyang X."/>
            <person name="Agostino P.D."/>
            <person name="Wahlsten M."/>
            <person name="Jokela J."/>
            <person name="Permi P."/>
            <person name="Haapaniemi E."/>
            <person name="Koistinen H."/>
        </authorList>
    </citation>
    <scope>NUCLEOTIDE SEQUENCE [LARGE SCALE GENOMIC DNA]</scope>
    <source>
        <strain evidence="3 4">NIES-515</strain>
    </source>
</reference>
<accession>A0ABT3B2W4</accession>
<evidence type="ECO:0000259" key="2">
    <source>
        <dbReference type="PROSITE" id="PS50234"/>
    </source>
</evidence>
<sequence>MAKKAAKNTVVNSKNSISKSTNNHRTRFTLYNLAGKEKAYYLVDKVNLQINAEISEKAVAHSIIIIDRSGSMSYDIAALKDTLIKLLTLDEYINFQLVITLISYSSKKDVTCHFQRVPIQEVMKQNSPYLEEIKKITATYLTCISQGMQMAKSLIKKEELTAITLHSDGYANDSSPSAEAKALLEICEELKSMDVFVNTIAYSNASDFKLLSKIANTVSGVCIKAGDVKEVYNAIYSTSKLLGGAVAPAMEETLAADYSYQVFFSRSANKINGTNQTLKIFGIKPEDDGVIYKYKQISQDAYEQLKDVAIAQNDESVYVFAKANLAEGNLNTAKYAIASTFNATLTERHAKALTNQEIANFAQDIEIALFYPNILHEHEILDKVKVNNRISLLELIKIFEEYRSNIIINLKHLQDNYQRKGIKRVNGVRDENGNLVKPWLTTEYIDIGEYVGMGGFEINHNTATINMLVSRKVKLVKSDDKTPIIEVAGLLVNDLAAFNNYTIVSDGEVNVKSLKVKISNKKAFDLLKKAGILETDKFDFKSEYTINLENLPLVSFDERYSSIDDLFYELAQIKVLCSILSAHLKEESDVFLPEQLDELKKHYLSKNLYINFPTTNEYTDIQEAVANGTVDLRVSYKIDIGSKDILNFGKLHSANKFLDRMYQVYDKETGEIFVKPTFEMALNENIAFRHKQLSSRTKITRVDDLMKLIFDDFLGLEDNQIVAAILSKIGADSLIRVLHNPVSKEETITAFTAANKKLEKYAEKIYREKISPLVFYIGSTGLLPDEMSAKAMTAEELALLYPNLQFSAYEQEGTFFEVGESIISVYAQTEYYSKKITVGVEE</sequence>